<keyword evidence="4" id="KW-0235">DNA replication</keyword>
<dbReference type="PROSITE" id="PS51462">
    <property type="entry name" value="NUDIX"/>
    <property type="match status" value="1"/>
</dbReference>
<evidence type="ECO:0000256" key="4">
    <source>
        <dbReference type="ARBA" id="ARBA00022705"/>
    </source>
</evidence>
<dbReference type="eggNOG" id="COG0494">
    <property type="taxonomic scope" value="Bacteria"/>
</dbReference>
<proteinExistence type="inferred from homology"/>
<sequence length="129" mass="13908">MSKLITVVGAVLVRDGVVFAVQRGPGRALEGKWEFPGGKVEPGEDPREALTREIREELGCDVTVGEFLTTTEYEYDFGTVILSTYYCTLAAGEPQLSEHTDSVWLRPGALPDLDWAPADIPAVALIAGA</sequence>
<dbReference type="HOGENOM" id="CLU_037162_19_3_11"/>
<evidence type="ECO:0000256" key="5">
    <source>
        <dbReference type="ARBA" id="ARBA00022723"/>
    </source>
</evidence>
<evidence type="ECO:0000313" key="14">
    <source>
        <dbReference type="EMBL" id="AIT61924.1"/>
    </source>
</evidence>
<evidence type="ECO:0000313" key="15">
    <source>
        <dbReference type="Proteomes" id="UP000029914"/>
    </source>
</evidence>
<comment type="catalytic activity">
    <reaction evidence="10">
        <text>8-oxo-dGTP + H2O = 8-oxo-dGMP + diphosphate + H(+)</text>
        <dbReference type="Rhea" id="RHEA:31575"/>
        <dbReference type="ChEBI" id="CHEBI:15377"/>
        <dbReference type="ChEBI" id="CHEBI:15378"/>
        <dbReference type="ChEBI" id="CHEBI:33019"/>
        <dbReference type="ChEBI" id="CHEBI:63224"/>
        <dbReference type="ChEBI" id="CHEBI:77896"/>
        <dbReference type="EC" id="3.6.1.55"/>
    </reaction>
</comment>
<gene>
    <name evidence="14" type="ORF">CDOO_12155</name>
</gene>
<dbReference type="RefSeq" id="WP_018022135.1">
    <property type="nucleotide sequence ID" value="NZ_AQUX01000005.1"/>
</dbReference>
<dbReference type="GO" id="GO:0044715">
    <property type="term" value="F:8-oxo-dGDP phosphatase activity"/>
    <property type="evidence" value="ECO:0007669"/>
    <property type="project" value="TreeGrafter"/>
</dbReference>
<dbReference type="Pfam" id="PF00293">
    <property type="entry name" value="NUDIX"/>
    <property type="match status" value="1"/>
</dbReference>
<keyword evidence="9" id="KW-0234">DNA repair</keyword>
<feature type="domain" description="Nudix hydrolase" evidence="13">
    <location>
        <begin position="3"/>
        <end position="127"/>
    </location>
</feature>
<evidence type="ECO:0000256" key="11">
    <source>
        <dbReference type="ARBA" id="ARBA00038905"/>
    </source>
</evidence>
<reference evidence="14 15" key="1">
    <citation type="submission" date="2013-09" db="EMBL/GenBank/DDBJ databases">
        <title>Complete genome sequence of Corynebacterium doosanense CAU 212(T) (=DSM 45436(T)), isolated from activated sludge.</title>
        <authorList>
            <person name="Schaffert L."/>
            <person name="Albersmeier A."/>
            <person name="Kalinowski J."/>
            <person name="Ruckert C."/>
        </authorList>
    </citation>
    <scope>NUCLEOTIDE SEQUENCE [LARGE SCALE GENOMIC DNA]</scope>
    <source>
        <strain evidence="14 15">CAU 212</strain>
    </source>
</reference>
<keyword evidence="8" id="KW-0460">Magnesium</keyword>
<dbReference type="EMBL" id="CP006764">
    <property type="protein sequence ID" value="AIT61924.1"/>
    <property type="molecule type" value="Genomic_DNA"/>
</dbReference>
<dbReference type="InterPro" id="IPR020084">
    <property type="entry name" value="NUDIX_hydrolase_CS"/>
</dbReference>
<organism evidence="14 15">
    <name type="scientific">Corynebacterium doosanense CAU 212 = DSM 45436</name>
    <dbReference type="NCBI Taxonomy" id="558173"/>
    <lineage>
        <taxon>Bacteria</taxon>
        <taxon>Bacillati</taxon>
        <taxon>Actinomycetota</taxon>
        <taxon>Actinomycetes</taxon>
        <taxon>Mycobacteriales</taxon>
        <taxon>Corynebacteriaceae</taxon>
        <taxon>Corynebacterium</taxon>
    </lineage>
</organism>
<dbReference type="Gene3D" id="3.90.79.10">
    <property type="entry name" value="Nucleoside Triphosphate Pyrophosphohydrolase"/>
    <property type="match status" value="1"/>
</dbReference>
<protein>
    <recommendedName>
        <fullName evidence="11">8-oxo-dGTP diphosphatase</fullName>
        <ecNumber evidence="11">3.6.1.55</ecNumber>
    </recommendedName>
</protein>
<evidence type="ECO:0000256" key="10">
    <source>
        <dbReference type="ARBA" id="ARBA00035861"/>
    </source>
</evidence>
<keyword evidence="6" id="KW-0227">DNA damage</keyword>
<evidence type="ECO:0000256" key="7">
    <source>
        <dbReference type="ARBA" id="ARBA00022801"/>
    </source>
</evidence>
<dbReference type="InterPro" id="IPR000086">
    <property type="entry name" value="NUDIX_hydrolase_dom"/>
</dbReference>
<dbReference type="PANTHER" id="PTHR47707:SF1">
    <property type="entry name" value="NUDIX HYDROLASE FAMILY PROTEIN"/>
    <property type="match status" value="1"/>
</dbReference>
<evidence type="ECO:0000256" key="2">
    <source>
        <dbReference type="ARBA" id="ARBA00005582"/>
    </source>
</evidence>
<dbReference type="PRINTS" id="PR00502">
    <property type="entry name" value="NUDIXFAMILY"/>
</dbReference>
<evidence type="ECO:0000256" key="6">
    <source>
        <dbReference type="ARBA" id="ARBA00022763"/>
    </source>
</evidence>
<evidence type="ECO:0000256" key="1">
    <source>
        <dbReference type="ARBA" id="ARBA00001946"/>
    </source>
</evidence>
<dbReference type="KEGG" id="cdo:CDOO_12155"/>
<evidence type="ECO:0000256" key="9">
    <source>
        <dbReference type="ARBA" id="ARBA00023204"/>
    </source>
</evidence>
<evidence type="ECO:0000256" key="3">
    <source>
        <dbReference type="ARBA" id="ARBA00022457"/>
    </source>
</evidence>
<dbReference type="EC" id="3.6.1.55" evidence="11"/>
<dbReference type="GO" id="GO:0046872">
    <property type="term" value="F:metal ion binding"/>
    <property type="evidence" value="ECO:0007669"/>
    <property type="project" value="UniProtKB-KW"/>
</dbReference>
<dbReference type="InterPro" id="IPR015797">
    <property type="entry name" value="NUDIX_hydrolase-like_dom_sf"/>
</dbReference>
<comment type="cofactor">
    <cofactor evidence="1">
        <name>Mg(2+)</name>
        <dbReference type="ChEBI" id="CHEBI:18420"/>
    </cofactor>
</comment>
<dbReference type="GO" id="GO:0006281">
    <property type="term" value="P:DNA repair"/>
    <property type="evidence" value="ECO:0007669"/>
    <property type="project" value="UniProtKB-KW"/>
</dbReference>
<keyword evidence="3" id="KW-0515">Mutator protein</keyword>
<evidence type="ECO:0000259" key="13">
    <source>
        <dbReference type="PROSITE" id="PS51462"/>
    </source>
</evidence>
<dbReference type="GO" id="GO:0008413">
    <property type="term" value="F:8-oxo-7,8-dihydroguanosine triphosphate pyrophosphatase activity"/>
    <property type="evidence" value="ECO:0007669"/>
    <property type="project" value="TreeGrafter"/>
</dbReference>
<keyword evidence="5" id="KW-0479">Metal-binding</keyword>
<comment type="similarity">
    <text evidence="2 12">Belongs to the Nudix hydrolase family.</text>
</comment>
<name>A0A097IIG6_9CORY</name>
<dbReference type="SUPFAM" id="SSF55811">
    <property type="entry name" value="Nudix"/>
    <property type="match status" value="1"/>
</dbReference>
<evidence type="ECO:0000256" key="8">
    <source>
        <dbReference type="ARBA" id="ARBA00022842"/>
    </source>
</evidence>
<dbReference type="GO" id="GO:0044716">
    <property type="term" value="F:8-oxo-GDP phosphatase activity"/>
    <property type="evidence" value="ECO:0007669"/>
    <property type="project" value="TreeGrafter"/>
</dbReference>
<evidence type="ECO:0000256" key="12">
    <source>
        <dbReference type="RuleBase" id="RU003476"/>
    </source>
</evidence>
<dbReference type="InterPro" id="IPR047127">
    <property type="entry name" value="MutT-like"/>
</dbReference>
<dbReference type="InterPro" id="IPR020476">
    <property type="entry name" value="Nudix_hydrolase"/>
</dbReference>
<dbReference type="GO" id="GO:0006260">
    <property type="term" value="P:DNA replication"/>
    <property type="evidence" value="ECO:0007669"/>
    <property type="project" value="UniProtKB-KW"/>
</dbReference>
<keyword evidence="15" id="KW-1185">Reference proteome</keyword>
<dbReference type="GO" id="GO:0035539">
    <property type="term" value="F:8-oxo-7,8-dihydrodeoxyguanosine triphosphate pyrophosphatase activity"/>
    <property type="evidence" value="ECO:0007669"/>
    <property type="project" value="UniProtKB-EC"/>
</dbReference>
<accession>A0A097IIG6</accession>
<dbReference type="PROSITE" id="PS00893">
    <property type="entry name" value="NUDIX_BOX"/>
    <property type="match status" value="1"/>
</dbReference>
<dbReference type="PANTHER" id="PTHR47707">
    <property type="entry name" value="8-OXO-DGTP DIPHOSPHATASE"/>
    <property type="match status" value="1"/>
</dbReference>
<dbReference type="CDD" id="cd03425">
    <property type="entry name" value="NUDIX_MutT_NudA_like"/>
    <property type="match status" value="1"/>
</dbReference>
<dbReference type="STRING" id="558173.CDOO_12155"/>
<dbReference type="AlphaFoldDB" id="A0A097IIG6"/>
<dbReference type="Proteomes" id="UP000029914">
    <property type="component" value="Chromosome"/>
</dbReference>
<keyword evidence="7 12" id="KW-0378">Hydrolase</keyword>
<dbReference type="OrthoDB" id="9804442at2"/>